<dbReference type="EMBL" id="JAIS01000034">
    <property type="protein sequence ID" value="KLE02200.1"/>
    <property type="molecule type" value="Genomic_DNA"/>
</dbReference>
<sequence length="32" mass="3845">MRNIIKSPKNGVYIMKNLLSIYFESHIFCQKQ</sequence>
<accession>A0A837J7V5</accession>
<proteinExistence type="predicted"/>
<organism evidence="1 2">
    <name type="scientific">Aliarcobacter butzleri L351</name>
    <dbReference type="NCBI Taxonomy" id="1447259"/>
    <lineage>
        <taxon>Bacteria</taxon>
        <taxon>Pseudomonadati</taxon>
        <taxon>Campylobacterota</taxon>
        <taxon>Epsilonproteobacteria</taxon>
        <taxon>Campylobacterales</taxon>
        <taxon>Arcobacteraceae</taxon>
        <taxon>Aliarcobacter</taxon>
    </lineage>
</organism>
<dbReference type="Proteomes" id="UP000035526">
    <property type="component" value="Unassembled WGS sequence"/>
</dbReference>
<name>A0A837J7V5_9BACT</name>
<evidence type="ECO:0000313" key="1">
    <source>
        <dbReference type="EMBL" id="KLE02200.1"/>
    </source>
</evidence>
<protein>
    <submittedName>
        <fullName evidence="1">Uncharacterized protein</fullName>
    </submittedName>
</protein>
<comment type="caution">
    <text evidence="1">The sequence shown here is derived from an EMBL/GenBank/DDBJ whole genome shotgun (WGS) entry which is preliminary data.</text>
</comment>
<evidence type="ECO:0000313" key="2">
    <source>
        <dbReference type="Proteomes" id="UP000035526"/>
    </source>
</evidence>
<gene>
    <name evidence="1" type="ORF">AF76_02870</name>
</gene>
<reference evidence="1 2" key="1">
    <citation type="submission" date="2014-01" db="EMBL/GenBank/DDBJ databases">
        <title>Development of a Comparative Genomic Fingerprinting Assay for High Resolution Genotyping of Arcobacter butzleri.</title>
        <authorList>
            <person name="Webb A.L."/>
            <person name="Inglis G.D."/>
            <person name="Kruczkiewicz P."/>
            <person name="Selinger L.B."/>
            <person name="Taboada E.N."/>
        </authorList>
    </citation>
    <scope>NUCLEOTIDE SEQUENCE [LARGE SCALE GENOMIC DNA]</scope>
    <source>
        <strain evidence="1 2">L351</strain>
    </source>
</reference>
<dbReference type="AlphaFoldDB" id="A0A837J7V5"/>